<name>A0A061SKX8_9CHLO</name>
<evidence type="ECO:0000256" key="1">
    <source>
        <dbReference type="SAM" id="MobiDB-lite"/>
    </source>
</evidence>
<dbReference type="EMBL" id="GBEZ01001607">
    <property type="protein sequence ID" value="JAC83381.1"/>
    <property type="molecule type" value="Transcribed_RNA"/>
</dbReference>
<organism evidence="2">
    <name type="scientific">Tetraselmis sp. GSL018</name>
    <dbReference type="NCBI Taxonomy" id="582737"/>
    <lineage>
        <taxon>Eukaryota</taxon>
        <taxon>Viridiplantae</taxon>
        <taxon>Chlorophyta</taxon>
        <taxon>core chlorophytes</taxon>
        <taxon>Chlorodendrophyceae</taxon>
        <taxon>Chlorodendrales</taxon>
        <taxon>Chlorodendraceae</taxon>
        <taxon>Tetraselmis</taxon>
    </lineage>
</organism>
<evidence type="ECO:0000313" key="2">
    <source>
        <dbReference type="EMBL" id="JAC83381.1"/>
    </source>
</evidence>
<gene>
    <name evidence="2" type="ORF">TSPGSL018_3479</name>
</gene>
<reference evidence="2" key="1">
    <citation type="submission" date="2014-05" db="EMBL/GenBank/DDBJ databases">
        <title>The transcriptome of the halophilic microalga Tetraselmis sp. GSL018 isolated from the Great Salt Lake, Utah.</title>
        <authorList>
            <person name="Jinkerson R.E."/>
            <person name="D'Adamo S."/>
            <person name="Posewitz M.C."/>
        </authorList>
    </citation>
    <scope>NUCLEOTIDE SEQUENCE</scope>
    <source>
        <strain evidence="2">GSL018</strain>
    </source>
</reference>
<protein>
    <submittedName>
        <fullName evidence="2">Uncharacterized protein</fullName>
    </submittedName>
</protein>
<proteinExistence type="predicted"/>
<dbReference type="AlphaFoldDB" id="A0A061SKX8"/>
<feature type="region of interest" description="Disordered" evidence="1">
    <location>
        <begin position="29"/>
        <end position="48"/>
    </location>
</feature>
<accession>A0A061SKX8</accession>
<sequence>MDGVLMQCKSEVKWHEQCSLLDRESAAGWDCPSPSQDGGGGQGTRDGLVRSSARPLVVWGRFEAQVRRHEAETGQADEPGFHLRLVGGSGEGDEKLLAIKETSWDRYWARSGDINGIPPLTTLNMCVTRHRKYAPLSAAQALRVVEDMALRGVDAVTPRRDNASKNAAKRRLREILEAEGGAPRSPGLLLREDVIEALHGMRDSTHGGTRLAVLALFTNRGHPRSGDFLVNPFPPADPNGLHPVGAWNIMANKAIVSVLIRARKPVTTLVALPLRPSTTKSFRNPAEPESFDRYVGFLDIVLDNARPPPAVEAAFAGALESCGNVADRFWPGPGAERLWRKRVYLFKQGTYYVPRDKRGYPVEFGDALERRSIFYHELVQLMYELDHNGALHLYASPTERQLIVANHAALPADGYELGTFVVQPSRHFRWLFDPRAEDGSPLGETWLVHGPTPPGAGGPRVHGEHECLRVRQGPAAGVWVRARLVWNETTADVGLSFRGGRTGPPMEPLDRQAFETRYALHEIQTEIARRAEALRQGRGALLLLGGGGGGRGMSLRRGPDPAAV</sequence>